<sequence>MFLILLILSIIARVRDWFKIKLSESKRPLVAGVRMERIQIPSRDPNRFIPAIKYTPEGTQGKLPVYLSWQASGFVLKRLGLDRNMHSQFAKQLNTVVIDAAYRKAPEHKFPAAFDDAEDAVAWVLASSDKFDTSKFVVGGSSAGGCLALTMSARYSPKIKGCFALYPLTVMLRQPREAPNGYFKSGIILTPRIINFLLKTFMASDAQFDDIRLNPVKESMAKFPENILVACGDADTLYNDSKLFYKKVQAEGSPAQRTNIEFLTVPNEAHEFNNFPDTPETDNARVQLYSAAIQKIRAAQNA</sequence>
<gene>
    <name evidence="5" type="ORF">MVES_001994</name>
</gene>
<dbReference type="OrthoDB" id="408631at2759"/>
<evidence type="ECO:0000313" key="5">
    <source>
        <dbReference type="EMBL" id="PKI83911.1"/>
    </source>
</evidence>
<accession>A0A2N1JBH6</accession>
<dbReference type="PANTHER" id="PTHR23024:SF24">
    <property type="entry name" value="ALPHA_BETA HYDROLASE FOLD-3 DOMAIN-CONTAINING PROTEIN"/>
    <property type="match status" value="1"/>
</dbReference>
<keyword evidence="6" id="KW-1185">Reference proteome</keyword>
<dbReference type="STRING" id="2020962.A0A2N1JBH6"/>
<dbReference type="InterPro" id="IPR029058">
    <property type="entry name" value="AB_hydrolase_fold"/>
</dbReference>
<evidence type="ECO:0000313" key="6">
    <source>
        <dbReference type="Proteomes" id="UP000232875"/>
    </source>
</evidence>
<dbReference type="PANTHER" id="PTHR23024">
    <property type="entry name" value="ARYLACETAMIDE DEACETYLASE"/>
    <property type="match status" value="1"/>
</dbReference>
<dbReference type="GO" id="GO:0016787">
    <property type="term" value="F:hydrolase activity"/>
    <property type="evidence" value="ECO:0007669"/>
    <property type="project" value="InterPro"/>
</dbReference>
<feature type="domain" description="Alpha/beta hydrolase fold-3" evidence="4">
    <location>
        <begin position="72"/>
        <end position="272"/>
    </location>
</feature>
<evidence type="ECO:0000256" key="3">
    <source>
        <dbReference type="SAM" id="SignalP"/>
    </source>
</evidence>
<dbReference type="InterPro" id="IPR050466">
    <property type="entry name" value="Carboxylest/Gibb_receptor"/>
</dbReference>
<dbReference type="EMBL" id="KZ454990">
    <property type="protein sequence ID" value="PKI83911.1"/>
    <property type="molecule type" value="Genomic_DNA"/>
</dbReference>
<proteinExistence type="predicted"/>
<dbReference type="AlphaFoldDB" id="A0A2N1JBH6"/>
<feature type="chain" id="PRO_5014826078" description="Alpha/beta hydrolase fold-3 domain-containing protein" evidence="3">
    <location>
        <begin position="17"/>
        <end position="302"/>
    </location>
</feature>
<comment type="catalytic activity">
    <reaction evidence="2">
        <text>a monoacylglycerol + H2O = glycerol + a fatty acid + H(+)</text>
        <dbReference type="Rhea" id="RHEA:15245"/>
        <dbReference type="ChEBI" id="CHEBI:15377"/>
        <dbReference type="ChEBI" id="CHEBI:15378"/>
        <dbReference type="ChEBI" id="CHEBI:17408"/>
        <dbReference type="ChEBI" id="CHEBI:17754"/>
        <dbReference type="ChEBI" id="CHEBI:28868"/>
    </reaction>
</comment>
<name>A0A2N1JBH6_9BASI</name>
<evidence type="ECO:0000256" key="2">
    <source>
        <dbReference type="ARBA" id="ARBA00048461"/>
    </source>
</evidence>
<reference evidence="5 6" key="1">
    <citation type="submission" date="2017-10" db="EMBL/GenBank/DDBJ databases">
        <title>A novel species of cold-tolerant Malassezia isolated from bats.</title>
        <authorList>
            <person name="Lorch J.M."/>
            <person name="Palmer J.M."/>
            <person name="Vanderwolf K.J."/>
            <person name="Schmidt K.Z."/>
            <person name="Verant M.L."/>
            <person name="Weller T.J."/>
            <person name="Blehert D.S."/>
        </authorList>
    </citation>
    <scope>NUCLEOTIDE SEQUENCE [LARGE SCALE GENOMIC DNA]</scope>
    <source>
        <strain evidence="5 6">NWHC:44797-103</strain>
    </source>
</reference>
<dbReference type="Proteomes" id="UP000232875">
    <property type="component" value="Unassembled WGS sequence"/>
</dbReference>
<protein>
    <recommendedName>
        <fullName evidence="4">Alpha/beta hydrolase fold-3 domain-containing protein</fullName>
    </recommendedName>
</protein>
<dbReference type="SUPFAM" id="SSF53474">
    <property type="entry name" value="alpha/beta-Hydrolases"/>
    <property type="match status" value="1"/>
</dbReference>
<dbReference type="Pfam" id="PF07859">
    <property type="entry name" value="Abhydrolase_3"/>
    <property type="match status" value="1"/>
</dbReference>
<evidence type="ECO:0000256" key="1">
    <source>
        <dbReference type="ARBA" id="ARBA00047591"/>
    </source>
</evidence>
<organism evidence="5 6">
    <name type="scientific">Malassezia vespertilionis</name>
    <dbReference type="NCBI Taxonomy" id="2020962"/>
    <lineage>
        <taxon>Eukaryota</taxon>
        <taxon>Fungi</taxon>
        <taxon>Dikarya</taxon>
        <taxon>Basidiomycota</taxon>
        <taxon>Ustilaginomycotina</taxon>
        <taxon>Malasseziomycetes</taxon>
        <taxon>Malasseziales</taxon>
        <taxon>Malasseziaceae</taxon>
        <taxon>Malassezia</taxon>
    </lineage>
</organism>
<evidence type="ECO:0000259" key="4">
    <source>
        <dbReference type="Pfam" id="PF07859"/>
    </source>
</evidence>
<dbReference type="Gene3D" id="3.40.50.1820">
    <property type="entry name" value="alpha/beta hydrolase"/>
    <property type="match status" value="1"/>
</dbReference>
<dbReference type="InterPro" id="IPR013094">
    <property type="entry name" value="AB_hydrolase_3"/>
</dbReference>
<keyword evidence="3" id="KW-0732">Signal</keyword>
<comment type="catalytic activity">
    <reaction evidence="1">
        <text>a diacylglycerol + H2O = a monoacylglycerol + a fatty acid + H(+)</text>
        <dbReference type="Rhea" id="RHEA:32731"/>
        <dbReference type="ChEBI" id="CHEBI:15377"/>
        <dbReference type="ChEBI" id="CHEBI:15378"/>
        <dbReference type="ChEBI" id="CHEBI:17408"/>
        <dbReference type="ChEBI" id="CHEBI:18035"/>
        <dbReference type="ChEBI" id="CHEBI:28868"/>
    </reaction>
</comment>
<feature type="signal peptide" evidence="3">
    <location>
        <begin position="1"/>
        <end position="16"/>
    </location>
</feature>